<feature type="transmembrane region" description="Helical" evidence="1">
    <location>
        <begin position="300"/>
        <end position="327"/>
    </location>
</feature>
<organism evidence="2 3">
    <name type="scientific">Altericroceibacterium indicum</name>
    <dbReference type="NCBI Taxonomy" id="374177"/>
    <lineage>
        <taxon>Bacteria</taxon>
        <taxon>Pseudomonadati</taxon>
        <taxon>Pseudomonadota</taxon>
        <taxon>Alphaproteobacteria</taxon>
        <taxon>Sphingomonadales</taxon>
        <taxon>Erythrobacteraceae</taxon>
        <taxon>Altericroceibacterium</taxon>
    </lineage>
</organism>
<keyword evidence="1" id="KW-0812">Transmembrane</keyword>
<name>A0A845AHP1_9SPHN</name>
<evidence type="ECO:0000313" key="3">
    <source>
        <dbReference type="Proteomes" id="UP000460561"/>
    </source>
</evidence>
<feature type="transmembrane region" description="Helical" evidence="1">
    <location>
        <begin position="371"/>
        <end position="391"/>
    </location>
</feature>
<keyword evidence="1" id="KW-0472">Membrane</keyword>
<feature type="transmembrane region" description="Helical" evidence="1">
    <location>
        <begin position="12"/>
        <end position="35"/>
    </location>
</feature>
<dbReference type="OrthoDB" id="7011692at2"/>
<keyword evidence="1" id="KW-1133">Transmembrane helix</keyword>
<evidence type="ECO:0000313" key="2">
    <source>
        <dbReference type="EMBL" id="MXP26628.1"/>
    </source>
</evidence>
<feature type="transmembrane region" description="Helical" evidence="1">
    <location>
        <begin position="41"/>
        <end position="59"/>
    </location>
</feature>
<accession>A0A845AHP1</accession>
<feature type="transmembrane region" description="Helical" evidence="1">
    <location>
        <begin position="123"/>
        <end position="139"/>
    </location>
</feature>
<dbReference type="EMBL" id="WTYQ01000004">
    <property type="protein sequence ID" value="MXP26628.1"/>
    <property type="molecule type" value="Genomic_DNA"/>
</dbReference>
<comment type="caution">
    <text evidence="2">The sequence shown here is derived from an EMBL/GenBank/DDBJ whole genome shotgun (WGS) entry which is preliminary data.</text>
</comment>
<proteinExistence type="predicted"/>
<sequence>MHRMMRGILGQMSGRAMIAVYQLAIIPLMIANWGLSLYGEWLILTGLATYLAVSGQGLTTASAMKLIRCIKRGDSDAAQGIIHGSVATLIVVGALFTVMLLGLLYFTNWANILSLHVMGKREIIGVAAAAALQIIVISLRNIPMAISHAAGDYGRPALCSSMMRLLEFSGSAVMLLAKVNPLELACWIAVITLLDYAVQMRLACAQSPDLELRPGFHEWHNLRDLLGPTFGNLGVACAINGIGVQGFRLATAALLGSADVAALAVYTALLRLSEHCANMVLPIIQLELARQAEGQEGKDTAIAMIGLSVLCGLMIAAGWLACLLMVGPQLLSWWTSGEVVYDPVLLIVLGAAAIFVQLGRPSLTYLIARNLVALAGCVMMASWSLALAIAFPLAQLWGLHGVAFAMVSGELAALIACSYLAGRYLIGNPLHYAAIIFDGRKSFGLIAGKWMQWRRAPGA</sequence>
<feature type="transmembrane region" description="Helical" evidence="1">
    <location>
        <begin position="397"/>
        <end position="421"/>
    </location>
</feature>
<feature type="transmembrane region" description="Helical" evidence="1">
    <location>
        <begin position="339"/>
        <end position="359"/>
    </location>
</feature>
<dbReference type="AlphaFoldDB" id="A0A845AHP1"/>
<evidence type="ECO:0008006" key="4">
    <source>
        <dbReference type="Google" id="ProtNLM"/>
    </source>
</evidence>
<dbReference type="Proteomes" id="UP000460561">
    <property type="component" value="Unassembled WGS sequence"/>
</dbReference>
<keyword evidence="3" id="KW-1185">Reference proteome</keyword>
<protein>
    <recommendedName>
        <fullName evidence="4">Oligosaccharide flippase family protein</fullName>
    </recommendedName>
</protein>
<feature type="transmembrane region" description="Helical" evidence="1">
    <location>
        <begin position="80"/>
        <end position="103"/>
    </location>
</feature>
<dbReference type="RefSeq" id="WP_160739840.1">
    <property type="nucleotide sequence ID" value="NZ_WTYQ01000004.1"/>
</dbReference>
<reference evidence="2 3" key="1">
    <citation type="submission" date="2019-12" db="EMBL/GenBank/DDBJ databases">
        <title>Genomic-based taxomic classification of the family Erythrobacteraceae.</title>
        <authorList>
            <person name="Xu L."/>
        </authorList>
    </citation>
    <scope>NUCLEOTIDE SEQUENCE [LARGE SCALE GENOMIC DNA]</scope>
    <source>
        <strain evidence="2 3">DSM 18604</strain>
    </source>
</reference>
<evidence type="ECO:0000256" key="1">
    <source>
        <dbReference type="SAM" id="Phobius"/>
    </source>
</evidence>
<gene>
    <name evidence="2" type="ORF">GRI39_11335</name>
</gene>